<evidence type="ECO:0000259" key="1">
    <source>
        <dbReference type="Pfam" id="PF00535"/>
    </source>
</evidence>
<keyword evidence="3" id="KW-1185">Reference proteome</keyword>
<sequence>MVPVTSSRLRKWAGRLQKAFTSYREAATDQANNSSIDLSNPLINYYRHRTRVNLPNFYRFALQTRSIVIRDIFAQVASNRNISLEDLIEIISNHLDRDVTQENPSEINTAFDSSVLLALADLIANSARDDLDKHAAVQIYEFVRTYFGADALSPASLLLNIEALHDLGEFETSQTLAKAHGIDEFAPLQTDLLHLKRLRMSRTSHDDWISGLNKLYADLNMSQVQLLEDSSLPLMDRLSAGSTTSLEGPKVSIIVPTFSPDEGIRTALRSLIEQTWKNLEIIVVNDASPERFDGLFQDLQGLDPRVRVLHQEENAGAYAARNAGLRVATGSFITTHDDDDWSHPDKIAMQVQPLIQNESLVATTSGHIRTTEHLNFTRVNAEARYLQMNYSSLMFRRSLIEQIGDWDPVNRGGDSEFYLRLLRYAGEDRVRGLHDKPLSFSRVWEGSLTSGEMSRGFFGYSRLIYRSAFRQWHREAYEREGHVYRSSEEPRPYAVPTTFEPGQRNADLGDFDVVYVSDFFRQAKSVDNALTDMASLADSGLRVGYLHLYSPETRTTTAFPDRLFELQLEGKITQISLDDLAHTDLLVVYDTSIGMFLDQKKASLSSQRSIAIEQKQVALADVEPRTPSYAPQALTNLDACFNTRFETIGASEDEQNQLKVTLPLARTLLDDMIWRTHVSENPGEVRTPTEMPVVGFHSNSNQYRLPNTREQFEKVYISDSFTTRFYGQVWQPLEKYGVEFKHQVELVDDTDTSEVDFLRSIDFWVYWPHSRLEDRVWAPVLSAFQAGKVVILPTSLERLYGEAAVYAAEDEVISLIDFYTQNRDEYVAQAERARSFIAKQYAPDSLLSRVATLTE</sequence>
<protein>
    <submittedName>
        <fullName evidence="2">Glycosyltransferase involved in cell wall biosynthesis</fullName>
    </submittedName>
</protein>
<dbReference type="InterPro" id="IPR029044">
    <property type="entry name" value="Nucleotide-diphossugar_trans"/>
</dbReference>
<dbReference type="PANTHER" id="PTHR43685:SF11">
    <property type="entry name" value="GLYCOSYLTRANSFERASE TAGX-RELATED"/>
    <property type="match status" value="1"/>
</dbReference>
<reference evidence="2 3" key="1">
    <citation type="submission" date="2023-07" db="EMBL/GenBank/DDBJ databases">
        <title>Sequencing the genomes of 1000 actinobacteria strains.</title>
        <authorList>
            <person name="Klenk H.-P."/>
        </authorList>
    </citation>
    <scope>NUCLEOTIDE SEQUENCE [LARGE SCALE GENOMIC DNA]</scope>
    <source>
        <strain evidence="2 3">DSM 22966</strain>
    </source>
</reference>
<evidence type="ECO:0000313" key="2">
    <source>
        <dbReference type="EMBL" id="MDR7346913.1"/>
    </source>
</evidence>
<dbReference type="CDD" id="cd00761">
    <property type="entry name" value="Glyco_tranf_GTA_type"/>
    <property type="match status" value="1"/>
</dbReference>
<dbReference type="InterPro" id="IPR050834">
    <property type="entry name" value="Glycosyltransf_2"/>
</dbReference>
<proteinExistence type="predicted"/>
<dbReference type="InterPro" id="IPR001173">
    <property type="entry name" value="Glyco_trans_2-like"/>
</dbReference>
<organism evidence="2 3">
    <name type="scientific">Enteractinococcus fodinae</name>
    <dbReference type="NCBI Taxonomy" id="684663"/>
    <lineage>
        <taxon>Bacteria</taxon>
        <taxon>Bacillati</taxon>
        <taxon>Actinomycetota</taxon>
        <taxon>Actinomycetes</taxon>
        <taxon>Micrococcales</taxon>
        <taxon>Micrococcaceae</taxon>
    </lineage>
</organism>
<comment type="caution">
    <text evidence="2">The sequence shown here is derived from an EMBL/GenBank/DDBJ whole genome shotgun (WGS) entry which is preliminary data.</text>
</comment>
<name>A0ABU2AZY1_9MICC</name>
<evidence type="ECO:0000313" key="3">
    <source>
        <dbReference type="Proteomes" id="UP001183794"/>
    </source>
</evidence>
<feature type="domain" description="Glycosyltransferase 2-like" evidence="1">
    <location>
        <begin position="252"/>
        <end position="379"/>
    </location>
</feature>
<dbReference type="Pfam" id="PF00535">
    <property type="entry name" value="Glycos_transf_2"/>
    <property type="match status" value="1"/>
</dbReference>
<dbReference type="PANTHER" id="PTHR43685">
    <property type="entry name" value="GLYCOSYLTRANSFERASE"/>
    <property type="match status" value="1"/>
</dbReference>
<dbReference type="Gene3D" id="3.90.550.10">
    <property type="entry name" value="Spore Coat Polysaccharide Biosynthesis Protein SpsA, Chain A"/>
    <property type="match status" value="1"/>
</dbReference>
<dbReference type="RefSeq" id="WP_310172473.1">
    <property type="nucleotide sequence ID" value="NZ_BAABHE010000002.1"/>
</dbReference>
<dbReference type="Proteomes" id="UP001183794">
    <property type="component" value="Unassembled WGS sequence"/>
</dbReference>
<dbReference type="SUPFAM" id="SSF53448">
    <property type="entry name" value="Nucleotide-diphospho-sugar transferases"/>
    <property type="match status" value="1"/>
</dbReference>
<gene>
    <name evidence="2" type="ORF">J2S62_001170</name>
</gene>
<accession>A0ABU2AZY1</accession>
<dbReference type="EMBL" id="JAVDYJ010000001">
    <property type="protein sequence ID" value="MDR7346913.1"/>
    <property type="molecule type" value="Genomic_DNA"/>
</dbReference>